<organism evidence="1 2">
    <name type="scientific">Engystomops pustulosus</name>
    <name type="common">Tungara frog</name>
    <name type="synonym">Physalaemus pustulosus</name>
    <dbReference type="NCBI Taxonomy" id="76066"/>
    <lineage>
        <taxon>Eukaryota</taxon>
        <taxon>Metazoa</taxon>
        <taxon>Chordata</taxon>
        <taxon>Craniata</taxon>
        <taxon>Vertebrata</taxon>
        <taxon>Euteleostomi</taxon>
        <taxon>Amphibia</taxon>
        <taxon>Batrachia</taxon>
        <taxon>Anura</taxon>
        <taxon>Neobatrachia</taxon>
        <taxon>Hyloidea</taxon>
        <taxon>Leptodactylidae</taxon>
        <taxon>Leiuperinae</taxon>
        <taxon>Engystomops</taxon>
    </lineage>
</organism>
<evidence type="ECO:0000313" key="1">
    <source>
        <dbReference type="EMBL" id="KAG8581703.1"/>
    </source>
</evidence>
<proteinExistence type="predicted"/>
<name>A0AAV7C9X2_ENGPU</name>
<evidence type="ECO:0000313" key="2">
    <source>
        <dbReference type="Proteomes" id="UP000824782"/>
    </source>
</evidence>
<dbReference type="EMBL" id="WNYA01000003">
    <property type="protein sequence ID" value="KAG8581703.1"/>
    <property type="molecule type" value="Genomic_DNA"/>
</dbReference>
<accession>A0AAV7C9X2</accession>
<comment type="caution">
    <text evidence="1">The sequence shown here is derived from an EMBL/GenBank/DDBJ whole genome shotgun (WGS) entry which is preliminary data.</text>
</comment>
<reference evidence="1" key="1">
    <citation type="thesis" date="2020" institute="ProQuest LLC" country="789 East Eisenhower Parkway, Ann Arbor, MI, USA">
        <title>Comparative Genomics and Chromosome Evolution.</title>
        <authorList>
            <person name="Mudd A.B."/>
        </authorList>
    </citation>
    <scope>NUCLEOTIDE SEQUENCE</scope>
    <source>
        <strain evidence="1">237g6f4</strain>
        <tissue evidence="1">Blood</tissue>
    </source>
</reference>
<sequence length="78" mass="8220">MKGPRGGASVTMETRRDFVTTAVSGTGVIKIQKSPRRDGIIACDGCPAGVHSAGGQLGSAFCPRIYHASFLPREKQCK</sequence>
<gene>
    <name evidence="1" type="ORF">GDO81_007767</name>
</gene>
<dbReference type="Proteomes" id="UP000824782">
    <property type="component" value="Unassembled WGS sequence"/>
</dbReference>
<keyword evidence="2" id="KW-1185">Reference proteome</keyword>
<protein>
    <submittedName>
        <fullName evidence="1">Uncharacterized protein</fullName>
    </submittedName>
</protein>
<dbReference type="AlphaFoldDB" id="A0AAV7C9X2"/>